<dbReference type="AlphaFoldDB" id="A0A7Y9ULL7"/>
<sequence>MSEPGKPSVRPLGGLAVGLSLVALMLAPTYFSSPFAYISAALAVFLGVAARTDLPSRRLGTIAVAVAAVSIVVATTTLVLVGSGWDA</sequence>
<keyword evidence="1" id="KW-1133">Transmembrane helix</keyword>
<gene>
    <name evidence="2" type="ORF">BJ989_002912</name>
</gene>
<protein>
    <submittedName>
        <fullName evidence="2">Di/tricarboxylate transporter</fullName>
    </submittedName>
</protein>
<evidence type="ECO:0000313" key="2">
    <source>
        <dbReference type="EMBL" id="NYG56608.1"/>
    </source>
</evidence>
<proteinExistence type="predicted"/>
<feature type="transmembrane region" description="Helical" evidence="1">
    <location>
        <begin position="12"/>
        <end position="28"/>
    </location>
</feature>
<comment type="caution">
    <text evidence="2">The sequence shown here is derived from an EMBL/GenBank/DDBJ whole genome shotgun (WGS) entry which is preliminary data.</text>
</comment>
<keyword evidence="3" id="KW-1185">Reference proteome</keyword>
<reference evidence="2 3" key="1">
    <citation type="submission" date="2020-07" db="EMBL/GenBank/DDBJ databases">
        <title>Sequencing the genomes of 1000 actinobacteria strains.</title>
        <authorList>
            <person name="Klenk H.-P."/>
        </authorList>
    </citation>
    <scope>NUCLEOTIDE SEQUENCE [LARGE SCALE GENOMIC DNA]</scope>
    <source>
        <strain evidence="2 3">DSM 24552</strain>
    </source>
</reference>
<accession>A0A7Y9ULL7</accession>
<keyword evidence="1" id="KW-0812">Transmembrane</keyword>
<evidence type="ECO:0000256" key="1">
    <source>
        <dbReference type="SAM" id="Phobius"/>
    </source>
</evidence>
<organism evidence="2 3">
    <name type="scientific">Nocardioides perillae</name>
    <dbReference type="NCBI Taxonomy" id="1119534"/>
    <lineage>
        <taxon>Bacteria</taxon>
        <taxon>Bacillati</taxon>
        <taxon>Actinomycetota</taxon>
        <taxon>Actinomycetes</taxon>
        <taxon>Propionibacteriales</taxon>
        <taxon>Nocardioidaceae</taxon>
        <taxon>Nocardioides</taxon>
    </lineage>
</organism>
<dbReference type="RefSeq" id="WP_179518832.1">
    <property type="nucleotide sequence ID" value="NZ_JACCAC010000001.1"/>
</dbReference>
<dbReference type="Proteomes" id="UP000544110">
    <property type="component" value="Unassembled WGS sequence"/>
</dbReference>
<dbReference type="EMBL" id="JACCAC010000001">
    <property type="protein sequence ID" value="NYG56608.1"/>
    <property type="molecule type" value="Genomic_DNA"/>
</dbReference>
<feature type="transmembrane region" description="Helical" evidence="1">
    <location>
        <begin position="62"/>
        <end position="85"/>
    </location>
</feature>
<evidence type="ECO:0000313" key="3">
    <source>
        <dbReference type="Proteomes" id="UP000544110"/>
    </source>
</evidence>
<keyword evidence="1" id="KW-0472">Membrane</keyword>
<name>A0A7Y9ULL7_9ACTN</name>